<accession>A0A1D9LGQ3</accession>
<dbReference type="Pfam" id="PF13439">
    <property type="entry name" value="Glyco_transf_4"/>
    <property type="match status" value="1"/>
</dbReference>
<dbReference type="AlphaFoldDB" id="A0A1D9LGQ3"/>
<dbReference type="InterPro" id="IPR028098">
    <property type="entry name" value="Glyco_trans_4-like_N"/>
</dbReference>
<dbReference type="InterPro" id="IPR001296">
    <property type="entry name" value="Glyco_trans_1"/>
</dbReference>
<evidence type="ECO:0000259" key="2">
    <source>
        <dbReference type="Pfam" id="PF13439"/>
    </source>
</evidence>
<evidence type="ECO:0000313" key="4">
    <source>
        <dbReference type="Proteomes" id="UP000178776"/>
    </source>
</evidence>
<evidence type="ECO:0000313" key="3">
    <source>
        <dbReference type="EMBL" id="AOZ50443.1"/>
    </source>
</evidence>
<evidence type="ECO:0008006" key="5">
    <source>
        <dbReference type="Google" id="ProtNLM"/>
    </source>
</evidence>
<dbReference type="Pfam" id="PF00534">
    <property type="entry name" value="Glycos_transf_1"/>
    <property type="match status" value="1"/>
</dbReference>
<dbReference type="PANTHER" id="PTHR12526">
    <property type="entry name" value="GLYCOSYLTRANSFERASE"/>
    <property type="match status" value="1"/>
</dbReference>
<gene>
    <name evidence="3" type="ORF">BKX93_10870</name>
</gene>
<dbReference type="PANTHER" id="PTHR12526:SF638">
    <property type="entry name" value="SPORE COAT PROTEIN SA"/>
    <property type="match status" value="1"/>
</dbReference>
<protein>
    <recommendedName>
        <fullName evidence="5">Glycosyl transferase</fullName>
    </recommendedName>
</protein>
<dbReference type="KEGG" id="cvc:BKX93_10870"/>
<name>A0A1D9LGQ3_9NEIS</name>
<reference evidence="3 4" key="1">
    <citation type="submission" date="2016-10" db="EMBL/GenBank/DDBJ databases">
        <title>Chromobacterium muskegensis sp. nov., an insecticidal bacterium isolated from Sphagnum bogs.</title>
        <authorList>
            <person name="Sparks M.E."/>
            <person name="Blackburn M.B."/>
            <person name="Gundersen-Rindal D.E."/>
            <person name="Mitchell A."/>
            <person name="Farrar R."/>
            <person name="Kuhar D."/>
        </authorList>
    </citation>
    <scope>NUCLEOTIDE SEQUENCE [LARGE SCALE GENOMIC DNA]</scope>
    <source>
        <strain evidence="3 4">21-1</strain>
    </source>
</reference>
<organism evidence="3 4">
    <name type="scientific">Chromobacterium vaccinii</name>
    <dbReference type="NCBI Taxonomy" id="1108595"/>
    <lineage>
        <taxon>Bacteria</taxon>
        <taxon>Pseudomonadati</taxon>
        <taxon>Pseudomonadota</taxon>
        <taxon>Betaproteobacteria</taxon>
        <taxon>Neisseriales</taxon>
        <taxon>Chromobacteriaceae</taxon>
        <taxon>Chromobacterium</taxon>
    </lineage>
</organism>
<feature type="domain" description="Glycosyl transferase family 1" evidence="1">
    <location>
        <begin position="195"/>
        <end position="338"/>
    </location>
</feature>
<dbReference type="EMBL" id="CP017707">
    <property type="protein sequence ID" value="AOZ50443.1"/>
    <property type="molecule type" value="Genomic_DNA"/>
</dbReference>
<dbReference type="SUPFAM" id="SSF53756">
    <property type="entry name" value="UDP-Glycosyltransferase/glycogen phosphorylase"/>
    <property type="match status" value="1"/>
</dbReference>
<dbReference type="RefSeq" id="WP_070979781.1">
    <property type="nucleotide sequence ID" value="NZ_CP017707.1"/>
</dbReference>
<dbReference type="GeneID" id="68841715"/>
<dbReference type="CDD" id="cd03811">
    <property type="entry name" value="GT4_GT28_WabH-like"/>
    <property type="match status" value="1"/>
</dbReference>
<dbReference type="Proteomes" id="UP000178776">
    <property type="component" value="Chromosome"/>
</dbReference>
<sequence length="363" mass="40227">MRHTILFIIDGLPGGGAERVVITLAGEMAARGHQVTIASLQACLDYPIPEGVDYLLVEDRYRGPFRRQTEILRRARQLDSALRRHFAGRTVNLAISNLPKTDRIVAACPYLEQAWLCLHCAIQAGQLAERSGIRHWLKKRQLIRTYSDRKLITVCRALQRDALDCGLRPARMEAIYNPFDLDWIRQRAAAPCPMDGEDFILHVGRFNHQKRHDRLLEAFKLSGYSGKLVLLGQGGQAELSAVRAQAQRLGIADRLIVAGFTDNPYAYMRAARALVLSSDYEGFGNVLVEALACGTPVASTDCPEGPAEILTGDLAIGLSKMDSQSLADAITRVLRSPALLRPEQLEPFSLNTAVDRYLTLANQ</sequence>
<dbReference type="GO" id="GO:0016757">
    <property type="term" value="F:glycosyltransferase activity"/>
    <property type="evidence" value="ECO:0007669"/>
    <property type="project" value="InterPro"/>
</dbReference>
<dbReference type="STRING" id="1108595.BKX93_10870"/>
<proteinExistence type="predicted"/>
<evidence type="ECO:0000259" key="1">
    <source>
        <dbReference type="Pfam" id="PF00534"/>
    </source>
</evidence>
<dbReference type="Gene3D" id="3.40.50.2000">
    <property type="entry name" value="Glycogen Phosphorylase B"/>
    <property type="match status" value="2"/>
</dbReference>
<feature type="domain" description="Glycosyltransferase subfamily 4-like N-terminal" evidence="2">
    <location>
        <begin position="15"/>
        <end position="182"/>
    </location>
</feature>